<feature type="compositionally biased region" description="Basic and acidic residues" evidence="1">
    <location>
        <begin position="27"/>
        <end position="42"/>
    </location>
</feature>
<sequence>GDRARHDPRFPFAHLSLRWRTLAGRADPARGRGRLRDAGDHRPLRHRRSRADPRDAAGGSRRGARRLAGDRGLHRRGTDPSAARGHPERGVSRARTRRGDRQCPRRDPGRADRARHQRRRRALRVGRSPRPPRPDHRGRCGGGAGARRLPRTDLRARPLADERPCRQDSVGGRGASVGQQRCPHPTGTPQRRDGPPDRARSGADRRPGGANAAAQPRAADRAAARALGQSADSL</sequence>
<evidence type="ECO:0000256" key="1">
    <source>
        <dbReference type="SAM" id="MobiDB-lite"/>
    </source>
</evidence>
<feature type="non-terminal residue" evidence="2">
    <location>
        <position position="234"/>
    </location>
</feature>
<feature type="compositionally biased region" description="Low complexity" evidence="1">
    <location>
        <begin position="208"/>
        <end position="217"/>
    </location>
</feature>
<feature type="compositionally biased region" description="Low complexity" evidence="1">
    <location>
        <begin position="224"/>
        <end position="234"/>
    </location>
</feature>
<reference evidence="2" key="1">
    <citation type="submission" date="2020-02" db="EMBL/GenBank/DDBJ databases">
        <authorList>
            <person name="Meier V. D."/>
        </authorList>
    </citation>
    <scope>NUCLEOTIDE SEQUENCE</scope>
    <source>
        <strain evidence="2">AVDCRST_MAG18</strain>
    </source>
</reference>
<feature type="compositionally biased region" description="Basic and acidic residues" evidence="1">
    <location>
        <begin position="150"/>
        <end position="166"/>
    </location>
</feature>
<dbReference type="EMBL" id="CADCWN010000056">
    <property type="protein sequence ID" value="CAA9557380.1"/>
    <property type="molecule type" value="Genomic_DNA"/>
</dbReference>
<organism evidence="2">
    <name type="scientific">uncultured Thermomicrobiales bacterium</name>
    <dbReference type="NCBI Taxonomy" id="1645740"/>
    <lineage>
        <taxon>Bacteria</taxon>
        <taxon>Pseudomonadati</taxon>
        <taxon>Thermomicrobiota</taxon>
        <taxon>Thermomicrobia</taxon>
        <taxon>Thermomicrobiales</taxon>
        <taxon>environmental samples</taxon>
    </lineage>
</organism>
<feature type="compositionally biased region" description="Basic and acidic residues" evidence="1">
    <location>
        <begin position="190"/>
        <end position="207"/>
    </location>
</feature>
<feature type="region of interest" description="Disordered" evidence="1">
    <location>
        <begin position="20"/>
        <end position="234"/>
    </location>
</feature>
<name>A0A6J4UTA9_9BACT</name>
<accession>A0A6J4UTA9</accession>
<dbReference type="AlphaFoldDB" id="A0A6J4UTA9"/>
<feature type="compositionally biased region" description="Basic and acidic residues" evidence="1">
    <location>
        <begin position="67"/>
        <end position="78"/>
    </location>
</feature>
<evidence type="ECO:0000313" key="2">
    <source>
        <dbReference type="EMBL" id="CAA9557380.1"/>
    </source>
</evidence>
<feature type="compositionally biased region" description="Basic and acidic residues" evidence="1">
    <location>
        <begin position="85"/>
        <end position="114"/>
    </location>
</feature>
<proteinExistence type="predicted"/>
<protein>
    <submittedName>
        <fullName evidence="2">Uncharacterized protein MJ1295</fullName>
    </submittedName>
</protein>
<feature type="non-terminal residue" evidence="2">
    <location>
        <position position="1"/>
    </location>
</feature>
<feature type="compositionally biased region" description="Basic residues" evidence="1">
    <location>
        <begin position="115"/>
        <end position="124"/>
    </location>
</feature>
<gene>
    <name evidence="2" type="ORF">AVDCRST_MAG18-788</name>
</gene>